<accession>A0A388JW05</accession>
<organism evidence="10 11">
    <name type="scientific">Chara braunii</name>
    <name type="common">Braun's stonewort</name>
    <dbReference type="NCBI Taxonomy" id="69332"/>
    <lineage>
        <taxon>Eukaryota</taxon>
        <taxon>Viridiplantae</taxon>
        <taxon>Streptophyta</taxon>
        <taxon>Charophyceae</taxon>
        <taxon>Charales</taxon>
        <taxon>Characeae</taxon>
        <taxon>Chara</taxon>
    </lineage>
</organism>
<dbReference type="InterPro" id="IPR000477">
    <property type="entry name" value="RT_dom"/>
</dbReference>
<dbReference type="Gene3D" id="3.30.70.270">
    <property type="match status" value="1"/>
</dbReference>
<dbReference type="PANTHER" id="PTHR24559:SF444">
    <property type="entry name" value="REVERSE TRANSCRIPTASE DOMAIN-CONTAINING PROTEIN"/>
    <property type="match status" value="1"/>
</dbReference>
<evidence type="ECO:0000256" key="2">
    <source>
        <dbReference type="ARBA" id="ARBA00022679"/>
    </source>
</evidence>
<dbReference type="InterPro" id="IPR043502">
    <property type="entry name" value="DNA/RNA_pol_sf"/>
</dbReference>
<evidence type="ECO:0000256" key="3">
    <source>
        <dbReference type="ARBA" id="ARBA00022695"/>
    </source>
</evidence>
<feature type="region of interest" description="Disordered" evidence="8">
    <location>
        <begin position="225"/>
        <end position="244"/>
    </location>
</feature>
<evidence type="ECO:0000256" key="7">
    <source>
        <dbReference type="ARBA" id="ARBA00022918"/>
    </source>
</evidence>
<evidence type="ECO:0000313" key="11">
    <source>
        <dbReference type="Proteomes" id="UP000265515"/>
    </source>
</evidence>
<protein>
    <recommendedName>
        <fullName evidence="9">Reverse transcriptase domain-containing protein</fullName>
    </recommendedName>
</protein>
<keyword evidence="6" id="KW-0378">Hydrolase</keyword>
<dbReference type="GO" id="GO:0003964">
    <property type="term" value="F:RNA-directed DNA polymerase activity"/>
    <property type="evidence" value="ECO:0007669"/>
    <property type="project" value="UniProtKB-KW"/>
</dbReference>
<keyword evidence="4" id="KW-0540">Nuclease</keyword>
<gene>
    <name evidence="10" type="ORF">CBR_g26133</name>
</gene>
<dbReference type="CDD" id="cd01647">
    <property type="entry name" value="RT_LTR"/>
    <property type="match status" value="1"/>
</dbReference>
<evidence type="ECO:0000313" key="10">
    <source>
        <dbReference type="EMBL" id="GBG61970.1"/>
    </source>
</evidence>
<dbReference type="InterPro" id="IPR021109">
    <property type="entry name" value="Peptidase_aspartic_dom_sf"/>
</dbReference>
<dbReference type="PANTHER" id="PTHR24559">
    <property type="entry name" value="TRANSPOSON TY3-I GAG-POL POLYPROTEIN"/>
    <property type="match status" value="1"/>
</dbReference>
<sequence>MPKFNVAKFDDYHKTDALAWWTAFNTEADVHHVPPEQRLNALYLQLIGGRQAFLNNLAVQKACTIATLHNKIIWEEFEQLWQTQFMVRNVRKAVMTELYHWNQGTMPTREWLTKWQKFVATPKFNLDLEDLRSEFFSRSCDGLTTALGNELQDETFDAVISRATILIQTDRRAANESCQQQPAYVAKPGFQRHNVNVILTGSQEGHAAAAASDEGDVVAAIPPQRTRARKKKANTQTSEGAGQQPWTQYHISEEVYNLRLKKTQPTHVTLADGHTQKSIDRCVDGVPVYFAPFACEPVSFDILDTKLDMILGMSWLHSADHPVNFHNRTIHIRDRNGELVSCTVPPPHTSIGCHVVSAARIRDAITRNDVDEMGICFLHTIPSTDGPKTSPPDPRIIQLLDNYGDIFVAPVGMVRDRPIRHETTLEDSVVPPHGCIYRMSEEELEVLCAQLDDLLDKGWIRPSCSPYAAPVLFVRKKNKDLRLCIDYRKLNAQTVKNVGPLPRIDNLLVNERLGGATYFSKLDLKLGYHQIEIQPQDRYKTAFKTWYGHFEWIVMPFGLTNAPTTFQAAMSL</sequence>
<comment type="caution">
    <text evidence="10">The sequence shown here is derived from an EMBL/GenBank/DDBJ whole genome shotgun (WGS) entry which is preliminary data.</text>
</comment>
<evidence type="ECO:0000256" key="6">
    <source>
        <dbReference type="ARBA" id="ARBA00022801"/>
    </source>
</evidence>
<keyword evidence="11" id="KW-1185">Reference proteome</keyword>
<feature type="domain" description="Reverse transcriptase" evidence="9">
    <location>
        <begin position="474"/>
        <end position="570"/>
    </location>
</feature>
<keyword evidence="7" id="KW-0695">RNA-directed DNA polymerase</keyword>
<keyword evidence="2" id="KW-0808">Transferase</keyword>
<dbReference type="GO" id="GO:0006508">
    <property type="term" value="P:proteolysis"/>
    <property type="evidence" value="ECO:0007669"/>
    <property type="project" value="UniProtKB-KW"/>
</dbReference>
<dbReference type="SUPFAM" id="SSF56672">
    <property type="entry name" value="DNA/RNA polymerases"/>
    <property type="match status" value="1"/>
</dbReference>
<evidence type="ECO:0000256" key="1">
    <source>
        <dbReference type="ARBA" id="ARBA00022670"/>
    </source>
</evidence>
<dbReference type="InterPro" id="IPR053134">
    <property type="entry name" value="RNA-dir_DNA_polymerase"/>
</dbReference>
<dbReference type="InterPro" id="IPR043128">
    <property type="entry name" value="Rev_trsase/Diguanyl_cyclase"/>
</dbReference>
<evidence type="ECO:0000256" key="5">
    <source>
        <dbReference type="ARBA" id="ARBA00022759"/>
    </source>
</evidence>
<reference evidence="10 11" key="1">
    <citation type="journal article" date="2018" name="Cell">
        <title>The Chara Genome: Secondary Complexity and Implications for Plant Terrestrialization.</title>
        <authorList>
            <person name="Nishiyama T."/>
            <person name="Sakayama H."/>
            <person name="Vries J.D."/>
            <person name="Buschmann H."/>
            <person name="Saint-Marcoux D."/>
            <person name="Ullrich K.K."/>
            <person name="Haas F.B."/>
            <person name="Vanderstraeten L."/>
            <person name="Becker D."/>
            <person name="Lang D."/>
            <person name="Vosolsobe S."/>
            <person name="Rombauts S."/>
            <person name="Wilhelmsson P.K.I."/>
            <person name="Janitza P."/>
            <person name="Kern R."/>
            <person name="Heyl A."/>
            <person name="Rumpler F."/>
            <person name="Villalobos L.I.A.C."/>
            <person name="Clay J.M."/>
            <person name="Skokan R."/>
            <person name="Toyoda A."/>
            <person name="Suzuki Y."/>
            <person name="Kagoshima H."/>
            <person name="Schijlen E."/>
            <person name="Tajeshwar N."/>
            <person name="Catarino B."/>
            <person name="Hetherington A.J."/>
            <person name="Saltykova A."/>
            <person name="Bonnot C."/>
            <person name="Breuninger H."/>
            <person name="Symeonidi A."/>
            <person name="Radhakrishnan G.V."/>
            <person name="Van Nieuwerburgh F."/>
            <person name="Deforce D."/>
            <person name="Chang C."/>
            <person name="Karol K.G."/>
            <person name="Hedrich R."/>
            <person name="Ulvskov P."/>
            <person name="Glockner G."/>
            <person name="Delwiche C.F."/>
            <person name="Petrasek J."/>
            <person name="Van de Peer Y."/>
            <person name="Friml J."/>
            <person name="Beilby M."/>
            <person name="Dolan L."/>
            <person name="Kohara Y."/>
            <person name="Sugano S."/>
            <person name="Fujiyama A."/>
            <person name="Delaux P.-M."/>
            <person name="Quint M."/>
            <person name="TheiBen G."/>
            <person name="Hagemann M."/>
            <person name="Harholt J."/>
            <person name="Dunand C."/>
            <person name="Zachgo S."/>
            <person name="Langdale J."/>
            <person name="Maumus F."/>
            <person name="Straeten D.V.D."/>
            <person name="Gould S.B."/>
            <person name="Rensing S.A."/>
        </authorList>
    </citation>
    <scope>NUCLEOTIDE SEQUENCE [LARGE SCALE GENOMIC DNA]</scope>
    <source>
        <strain evidence="10 11">S276</strain>
    </source>
</reference>
<dbReference type="Gramene" id="GBG61970">
    <property type="protein sequence ID" value="GBG61970"/>
    <property type="gene ID" value="CBR_g26133"/>
</dbReference>
<keyword evidence="5" id="KW-0255">Endonuclease</keyword>
<dbReference type="Pfam" id="PF00078">
    <property type="entry name" value="RVT_1"/>
    <property type="match status" value="1"/>
</dbReference>
<evidence type="ECO:0000256" key="4">
    <source>
        <dbReference type="ARBA" id="ARBA00022722"/>
    </source>
</evidence>
<evidence type="ECO:0000256" key="8">
    <source>
        <dbReference type="SAM" id="MobiDB-lite"/>
    </source>
</evidence>
<dbReference type="Gene3D" id="2.40.70.10">
    <property type="entry name" value="Acid Proteases"/>
    <property type="match status" value="1"/>
</dbReference>
<dbReference type="FunFam" id="3.10.10.10:FF:000007">
    <property type="entry name" value="Retrovirus-related Pol polyprotein from transposon 17.6-like Protein"/>
    <property type="match status" value="1"/>
</dbReference>
<dbReference type="GO" id="GO:0008233">
    <property type="term" value="F:peptidase activity"/>
    <property type="evidence" value="ECO:0007669"/>
    <property type="project" value="UniProtKB-KW"/>
</dbReference>
<evidence type="ECO:0000259" key="9">
    <source>
        <dbReference type="Pfam" id="PF00078"/>
    </source>
</evidence>
<keyword evidence="3" id="KW-0548">Nucleotidyltransferase</keyword>
<dbReference type="Proteomes" id="UP000265515">
    <property type="component" value="Unassembled WGS sequence"/>
</dbReference>
<name>A0A388JW05_CHABU</name>
<dbReference type="EMBL" id="BFEA01000024">
    <property type="protein sequence ID" value="GBG61970.1"/>
    <property type="molecule type" value="Genomic_DNA"/>
</dbReference>
<proteinExistence type="predicted"/>
<dbReference type="Gene3D" id="3.10.10.10">
    <property type="entry name" value="HIV Type 1 Reverse Transcriptase, subunit A, domain 1"/>
    <property type="match status" value="1"/>
</dbReference>
<feature type="compositionally biased region" description="Polar residues" evidence="8">
    <location>
        <begin position="234"/>
        <end position="244"/>
    </location>
</feature>
<dbReference type="GO" id="GO:0004519">
    <property type="term" value="F:endonuclease activity"/>
    <property type="evidence" value="ECO:0007669"/>
    <property type="project" value="UniProtKB-KW"/>
</dbReference>
<dbReference type="AlphaFoldDB" id="A0A388JW05"/>
<keyword evidence="1" id="KW-0645">Protease</keyword>